<proteinExistence type="predicted"/>
<accession>A0A0D0GN77</accession>
<dbReference type="RefSeq" id="WP_041884088.1">
    <property type="nucleotide sequence ID" value="NZ_CP157278.1"/>
</dbReference>
<evidence type="ECO:0000313" key="2">
    <source>
        <dbReference type="Proteomes" id="UP000032049"/>
    </source>
</evidence>
<dbReference type="STRING" id="1503925.TH53_18390"/>
<sequence length="173" mass="18967">MFIGRIAGIATVIILTGLLNQVNAQDFKPERSGSIRLSESFVRAESDFSRLTVLGYRHQITEKIKLGGDFGYQGGTCLATRVNEFTLAASTDFDYSTGRVIELYGTMSAGYRIVTGKPEYAALYQNRDGKGTNRFIYQINPIAMRVGNGRISGFAELGWGYRGLGTIGIACRI</sequence>
<dbReference type="AlphaFoldDB" id="A0A0D0GN77"/>
<dbReference type="OrthoDB" id="763581at2"/>
<protein>
    <submittedName>
        <fullName evidence="1">Uncharacterized protein</fullName>
    </submittedName>
</protein>
<evidence type="ECO:0000313" key="1">
    <source>
        <dbReference type="EMBL" id="KIO75856.1"/>
    </source>
</evidence>
<dbReference type="EMBL" id="JXRA01000080">
    <property type="protein sequence ID" value="KIO75856.1"/>
    <property type="molecule type" value="Genomic_DNA"/>
</dbReference>
<keyword evidence="2" id="KW-1185">Reference proteome</keyword>
<comment type="caution">
    <text evidence="1">The sequence shown here is derived from an EMBL/GenBank/DDBJ whole genome shotgun (WGS) entry which is preliminary data.</text>
</comment>
<organism evidence="1 2">
    <name type="scientific">Pedobacter lusitanus</name>
    <dbReference type="NCBI Taxonomy" id="1503925"/>
    <lineage>
        <taxon>Bacteria</taxon>
        <taxon>Pseudomonadati</taxon>
        <taxon>Bacteroidota</taxon>
        <taxon>Sphingobacteriia</taxon>
        <taxon>Sphingobacteriales</taxon>
        <taxon>Sphingobacteriaceae</taxon>
        <taxon>Pedobacter</taxon>
    </lineage>
</organism>
<reference evidence="1 2" key="1">
    <citation type="submission" date="2015-01" db="EMBL/GenBank/DDBJ databases">
        <title>Draft genome sequence of Pedobacter sp. NL19 isolated from sludge of an effluent treatment pond in an abandoned uranium mine.</title>
        <authorList>
            <person name="Santos T."/>
            <person name="Caetano T."/>
            <person name="Covas C."/>
            <person name="Cruz A."/>
            <person name="Mendo S."/>
        </authorList>
    </citation>
    <scope>NUCLEOTIDE SEQUENCE [LARGE SCALE GENOMIC DNA]</scope>
    <source>
        <strain evidence="1 2">NL19</strain>
    </source>
</reference>
<gene>
    <name evidence="1" type="ORF">TH53_18390</name>
</gene>
<dbReference type="Proteomes" id="UP000032049">
    <property type="component" value="Unassembled WGS sequence"/>
</dbReference>
<name>A0A0D0GN77_9SPHI</name>